<sequence>MDKSIELPDSVFVPEPDTQAIKHLEALLEKAHPKLVGVDGEEIPLPDSVYQVFRQVIHMMAAGRAISLVPYDRYFSSQEAADFLNVSRPYLYSLLDGGQIPYMMVGTHRRIRFEDLMDYKRKRDSQRHQALSGLAAFSQELGFYAAADDRSTESNP</sequence>
<organism evidence="2 3">
    <name type="scientific">Chroococcidiopsis cubana SAG 39.79</name>
    <dbReference type="NCBI Taxonomy" id="388085"/>
    <lineage>
        <taxon>Bacteria</taxon>
        <taxon>Bacillati</taxon>
        <taxon>Cyanobacteriota</taxon>
        <taxon>Cyanophyceae</taxon>
        <taxon>Chroococcidiopsidales</taxon>
        <taxon>Chroococcidiopsidaceae</taxon>
        <taxon>Chroococcidiopsis</taxon>
    </lineage>
</organism>
<accession>A0AB37U8K2</accession>
<name>A0AB37U8K2_9CYAN</name>
<comment type="caution">
    <text evidence="2">The sequence shown here is derived from an EMBL/GenBank/DDBJ whole genome shotgun (WGS) entry which is preliminary data.</text>
</comment>
<dbReference type="Proteomes" id="UP000282574">
    <property type="component" value="Unassembled WGS sequence"/>
</dbReference>
<dbReference type="EMBL" id="RSCK01000147">
    <property type="protein sequence ID" value="RUT00464.1"/>
    <property type="molecule type" value="Genomic_DNA"/>
</dbReference>
<proteinExistence type="predicted"/>
<feature type="domain" description="Helix-turn-helix" evidence="1">
    <location>
        <begin position="74"/>
        <end position="123"/>
    </location>
</feature>
<keyword evidence="3" id="KW-1185">Reference proteome</keyword>
<dbReference type="InterPro" id="IPR010093">
    <property type="entry name" value="SinI_DNA-bd"/>
</dbReference>
<dbReference type="Pfam" id="PF12728">
    <property type="entry name" value="HTH_17"/>
    <property type="match status" value="1"/>
</dbReference>
<dbReference type="GO" id="GO:0003677">
    <property type="term" value="F:DNA binding"/>
    <property type="evidence" value="ECO:0007669"/>
    <property type="project" value="InterPro"/>
</dbReference>
<dbReference type="RefSeq" id="WP_106171622.1">
    <property type="nucleotide sequence ID" value="NZ_JAVKZF010000004.1"/>
</dbReference>
<evidence type="ECO:0000259" key="1">
    <source>
        <dbReference type="Pfam" id="PF12728"/>
    </source>
</evidence>
<dbReference type="NCBIfam" id="TIGR01764">
    <property type="entry name" value="excise"/>
    <property type="match status" value="1"/>
</dbReference>
<reference evidence="2 3" key="1">
    <citation type="journal article" date="2019" name="Genome Biol. Evol.">
        <title>Day and night: Metabolic profiles and evolutionary relationships of six axenic non-marine cyanobacteria.</title>
        <authorList>
            <person name="Will S.E."/>
            <person name="Henke P."/>
            <person name="Boedeker C."/>
            <person name="Huang S."/>
            <person name="Brinkmann H."/>
            <person name="Rohde M."/>
            <person name="Jarek M."/>
            <person name="Friedl T."/>
            <person name="Seufert S."/>
            <person name="Schumacher M."/>
            <person name="Overmann J."/>
            <person name="Neumann-Schaal M."/>
            <person name="Petersen J."/>
        </authorList>
    </citation>
    <scope>NUCLEOTIDE SEQUENCE [LARGE SCALE GENOMIC DNA]</scope>
    <source>
        <strain evidence="2 3">SAG 39.79</strain>
    </source>
</reference>
<evidence type="ECO:0000313" key="2">
    <source>
        <dbReference type="EMBL" id="RUT00464.1"/>
    </source>
</evidence>
<protein>
    <submittedName>
        <fullName evidence="2">Excisionase</fullName>
    </submittedName>
</protein>
<gene>
    <name evidence="2" type="ORF">DSM107010_68010</name>
</gene>
<dbReference type="InterPro" id="IPR041657">
    <property type="entry name" value="HTH_17"/>
</dbReference>
<dbReference type="AlphaFoldDB" id="A0AB37U8K2"/>
<evidence type="ECO:0000313" key="3">
    <source>
        <dbReference type="Proteomes" id="UP000282574"/>
    </source>
</evidence>